<dbReference type="RefSeq" id="WP_070966794.1">
    <property type="nucleotide sequence ID" value="NZ_CP017603.1"/>
</dbReference>
<evidence type="ECO:0000313" key="6">
    <source>
        <dbReference type="Proteomes" id="UP000177894"/>
    </source>
</evidence>
<evidence type="ECO:0000313" key="4">
    <source>
        <dbReference type="EMBL" id="AOY76014.1"/>
    </source>
</evidence>
<feature type="domain" description="Transposase InsH N-terminal" evidence="2">
    <location>
        <begin position="18"/>
        <end position="111"/>
    </location>
</feature>
<reference evidence="4 6" key="1">
    <citation type="submission" date="2016-10" db="EMBL/GenBank/DDBJ databases">
        <title>Complete Genome Sequence of Acetogen Clostridium formicoaceticum ATCC 27076.</title>
        <authorList>
            <person name="Bao T."/>
            <person name="Cheng C."/>
            <person name="Zhao J."/>
            <person name="Yang S.-T."/>
            <person name="Wang J."/>
            <person name="Wang M."/>
        </authorList>
    </citation>
    <scope>NUCLEOTIDE SEQUENCE [LARGE SCALE GENOMIC DNA]</scope>
    <source>
        <strain evidence="4 6">ATCC 27076</strain>
    </source>
</reference>
<evidence type="ECO:0000313" key="7">
    <source>
        <dbReference type="Proteomes" id="UP000192478"/>
    </source>
</evidence>
<proteinExistence type="predicted"/>
<sequence length="499" mass="58511">MRYIEGIHRKSKIAFPEYIDDYITEDNPVRIIDAFVETLDIGEIGFKNAVPKKKGRPGYNPKDLLKLYLYGYMNKITSSRKLEKQAQTNIELMWLLRRLTPDDRSICEFRKNNKNAINQMFKHFVSLLNEWDLFGKEVVAVDGSKFRACNSKKNNFNTKTLNRKIKYLEEKIQKYMEEMEENDKNQLKTHKPTKEEIQAKIKELKERKKKYEGYKEEIEKSDIKEISTTDPESRLMAVNNNGIDVCYNVQTVVDSKHKLVVDCNVINNPTDHGMLSKMAGNAKEIFDVEELKALADKGYYNATDLKKCEEKDIIAYVSKQVFPNSAGEADFYPDKFQYDKEENVYICPKGEKLYSRKQKPIDENTKEIVYRNFEVCGKCDFKDKCTKDKRGRRVRRPIGQDFLDRVDQRTAENKELYRQRQMIVEHPFGTIKRGLGMTYFLTKGIQSVKAEISFAFLAYNMKRAINILGVKEIIKRITGKKVFVSLRFYKYTIFLENIS</sequence>
<dbReference type="NCBIfam" id="NF033551">
    <property type="entry name" value="transpos_IS1182"/>
    <property type="match status" value="1"/>
</dbReference>
<protein>
    <submittedName>
        <fullName evidence="5">Transposase DDE domain protein</fullName>
    </submittedName>
</protein>
<dbReference type="Pfam" id="PF13751">
    <property type="entry name" value="DDE_Tnp_1_6"/>
    <property type="match status" value="1"/>
</dbReference>
<dbReference type="KEGG" id="cfm:BJL90_08950"/>
<evidence type="ECO:0000256" key="1">
    <source>
        <dbReference type="SAM" id="Coils"/>
    </source>
</evidence>
<dbReference type="EMBL" id="CP017603">
    <property type="protein sequence ID" value="AOY76014.1"/>
    <property type="molecule type" value="Genomic_DNA"/>
</dbReference>
<evidence type="ECO:0000259" key="3">
    <source>
        <dbReference type="Pfam" id="PF13751"/>
    </source>
</evidence>
<evidence type="ECO:0000259" key="2">
    <source>
        <dbReference type="Pfam" id="PF05598"/>
    </source>
</evidence>
<accession>A0AAC9WF25</accession>
<feature type="domain" description="Transposase DDE" evidence="3">
    <location>
        <begin position="346"/>
        <end position="463"/>
    </location>
</feature>
<dbReference type="PANTHER" id="PTHR33408:SF2">
    <property type="entry name" value="TRANSPOSASE DDE DOMAIN-CONTAINING PROTEIN"/>
    <property type="match status" value="1"/>
</dbReference>
<dbReference type="InterPro" id="IPR047629">
    <property type="entry name" value="IS1182_transpos"/>
</dbReference>
<dbReference type="PANTHER" id="PTHR33408">
    <property type="entry name" value="TRANSPOSASE"/>
    <property type="match status" value="1"/>
</dbReference>
<keyword evidence="1" id="KW-0175">Coiled coil</keyword>
<dbReference type="Pfam" id="PF05598">
    <property type="entry name" value="DUF772"/>
    <property type="match status" value="1"/>
</dbReference>
<feature type="coiled-coil region" evidence="1">
    <location>
        <begin position="158"/>
        <end position="224"/>
    </location>
</feature>
<dbReference type="EMBL" id="CP020559">
    <property type="protein sequence ID" value="ARE86371.1"/>
    <property type="molecule type" value="Genomic_DNA"/>
</dbReference>
<organism evidence="5 7">
    <name type="scientific">Clostridium formicaceticum</name>
    <dbReference type="NCBI Taxonomy" id="1497"/>
    <lineage>
        <taxon>Bacteria</taxon>
        <taxon>Bacillati</taxon>
        <taxon>Bacillota</taxon>
        <taxon>Clostridia</taxon>
        <taxon>Eubacteriales</taxon>
        <taxon>Clostridiaceae</taxon>
        <taxon>Clostridium</taxon>
    </lineage>
</organism>
<dbReference type="Proteomes" id="UP000177894">
    <property type="component" value="Chromosome"/>
</dbReference>
<keyword evidence="6" id="KW-1185">Reference proteome</keyword>
<name>A0AAC9WF25_9CLOT</name>
<dbReference type="AlphaFoldDB" id="A0AAC9WF25"/>
<reference evidence="5 7" key="2">
    <citation type="submission" date="2017-03" db="EMBL/GenBank/DDBJ databases">
        <title>Complete sequence of Clostridium formicaceticum DSM 92.</title>
        <authorList>
            <person name="Poehlein A."/>
            <person name="Karl M."/>
            <person name="Bengelsdorf F.R."/>
            <person name="Duerre P."/>
            <person name="Daniel R."/>
        </authorList>
    </citation>
    <scope>NUCLEOTIDE SEQUENCE [LARGE SCALE GENOMIC DNA]</scope>
    <source>
        <strain evidence="5 7">DSM 92</strain>
    </source>
</reference>
<dbReference type="InterPro" id="IPR025668">
    <property type="entry name" value="Tnp_DDE_dom"/>
</dbReference>
<evidence type="ECO:0000313" key="5">
    <source>
        <dbReference type="EMBL" id="ARE86371.1"/>
    </source>
</evidence>
<dbReference type="Proteomes" id="UP000192478">
    <property type="component" value="Chromosome"/>
</dbReference>
<gene>
    <name evidence="4" type="ORF">BJL90_08950</name>
    <name evidence="5" type="ORF">CLFO_06930</name>
</gene>
<dbReference type="InterPro" id="IPR008490">
    <property type="entry name" value="Transposase_InsH_N"/>
</dbReference>